<reference evidence="2 3" key="1">
    <citation type="submission" date="2011-04" db="EMBL/GenBank/DDBJ databases">
        <title>The Genome Sequence of Dysgonomonas gadei ATCC BAA-286.</title>
        <authorList>
            <consortium name="The Broad Institute Genome Sequencing Platform"/>
            <person name="Earl A."/>
            <person name="Ward D."/>
            <person name="Feldgarden M."/>
            <person name="Gevers D."/>
            <person name="Pudlo N."/>
            <person name="Martens E."/>
            <person name="Allen-Vercoe E."/>
            <person name="Young S.K."/>
            <person name="Zeng Q."/>
            <person name="Gargeya S."/>
            <person name="Fitzgerald M."/>
            <person name="Haas B."/>
            <person name="Abouelleil A."/>
            <person name="Alvarado L."/>
            <person name="Arachchi H.M."/>
            <person name="Berlin A."/>
            <person name="Brown A."/>
            <person name="Chapman S.B."/>
            <person name="Chen Z."/>
            <person name="Dunbar C."/>
            <person name="Freedman E."/>
            <person name="Gearin G."/>
            <person name="Gellesch M."/>
            <person name="Goldberg J."/>
            <person name="Griggs A."/>
            <person name="Gujja S."/>
            <person name="Heiman D."/>
            <person name="Howarth C."/>
            <person name="Larson L."/>
            <person name="Lui A."/>
            <person name="MacDonald P.J.P."/>
            <person name="Mehta T."/>
            <person name="Montmayeur A."/>
            <person name="Murphy C."/>
            <person name="Neiman D."/>
            <person name="Pearson M."/>
            <person name="Priest M."/>
            <person name="Roberts A."/>
            <person name="Saif S."/>
            <person name="Shea T."/>
            <person name="Shenoy N."/>
            <person name="Sisk P."/>
            <person name="Stolte C."/>
            <person name="Sykes S."/>
            <person name="Yandava C."/>
            <person name="Wortman J."/>
            <person name="Nusbaum C."/>
            <person name="Birren B."/>
        </authorList>
    </citation>
    <scope>NUCLEOTIDE SEQUENCE [LARGE SCALE GENOMIC DNA]</scope>
    <source>
        <strain evidence="2 3">ATCC BAA-286</strain>
    </source>
</reference>
<organism evidence="2 3">
    <name type="scientific">Dysgonomonas gadei ATCC BAA-286</name>
    <dbReference type="NCBI Taxonomy" id="742766"/>
    <lineage>
        <taxon>Bacteria</taxon>
        <taxon>Pseudomonadati</taxon>
        <taxon>Bacteroidota</taxon>
        <taxon>Bacteroidia</taxon>
        <taxon>Bacteroidales</taxon>
        <taxon>Dysgonomonadaceae</taxon>
        <taxon>Dysgonomonas</taxon>
    </lineage>
</organism>
<comment type="caution">
    <text evidence="2">The sequence shown here is derived from an EMBL/GenBank/DDBJ whole genome shotgun (WGS) entry which is preliminary data.</text>
</comment>
<keyword evidence="1" id="KW-0732">Signal</keyword>
<feature type="chain" id="PRO_5003329043" description="Auto-transporter adhesin head GIN domain-containing protein" evidence="1">
    <location>
        <begin position="25"/>
        <end position="403"/>
    </location>
</feature>
<evidence type="ECO:0000313" key="2">
    <source>
        <dbReference type="EMBL" id="EGK00812.1"/>
    </source>
</evidence>
<dbReference type="STRING" id="742766.HMPREF9455_02827"/>
<accession>F5J0G0</accession>
<dbReference type="OrthoDB" id="933310at2"/>
<feature type="signal peptide" evidence="1">
    <location>
        <begin position="1"/>
        <end position="24"/>
    </location>
</feature>
<dbReference type="AlphaFoldDB" id="F5J0G0"/>
<dbReference type="EMBL" id="ADLV01000034">
    <property type="protein sequence ID" value="EGK00812.1"/>
    <property type="molecule type" value="Genomic_DNA"/>
</dbReference>
<dbReference type="HOGENOM" id="CLU_737194_0_0_10"/>
<protein>
    <recommendedName>
        <fullName evidence="4">Auto-transporter adhesin head GIN domain-containing protein</fullName>
    </recommendedName>
</protein>
<name>F5J0G0_9BACT</name>
<proteinExistence type="predicted"/>
<evidence type="ECO:0000313" key="3">
    <source>
        <dbReference type="Proteomes" id="UP000004913"/>
    </source>
</evidence>
<evidence type="ECO:0000256" key="1">
    <source>
        <dbReference type="SAM" id="SignalP"/>
    </source>
</evidence>
<gene>
    <name evidence="2" type="ORF">HMPREF9455_02827</name>
</gene>
<sequence>MKTNFTTKLILLCTSALLCVKSHAQVTIGSNTYPEPYEILRIDGNDDKGLRLSRLTQTERDDLTNTTISISSQKKDAAKGLTIYNITYNRIEFWDGNEWRILSGSFSFSNGLNLLDTANPQKARLGGTLIEETLINQQSHTLTFKTEKGALSINTDAFFVDSLSVKANNIDRFYIDTVLTVDNRNEISINTGKSGLYVNNSVLNIINDQTKINGHLQYKDGNENLAIAGKDIILRAKDNTGKANWEQMEPSVLNKPFTINRVSGSPNGPSGTKFTVDTWTEITDNQILPAGKWLIFGRFAAYSNRRTDASSGDNANYMSFLRLVREDSGGDVVLYSSMTLPERKTTGGNENYGSYSVPQMVYFLDAANAASYRIDFKTKKPDTWHSTHSMLGDQYFYAIRLND</sequence>
<evidence type="ECO:0008006" key="4">
    <source>
        <dbReference type="Google" id="ProtNLM"/>
    </source>
</evidence>
<dbReference type="Proteomes" id="UP000004913">
    <property type="component" value="Unassembled WGS sequence"/>
</dbReference>
<keyword evidence="3" id="KW-1185">Reference proteome</keyword>
<dbReference type="RefSeq" id="WP_006800357.1">
    <property type="nucleotide sequence ID" value="NZ_GL891986.1"/>
</dbReference>